<evidence type="ECO:0000259" key="1">
    <source>
        <dbReference type="PROSITE" id="PS50280"/>
    </source>
</evidence>
<proteinExistence type="predicted"/>
<dbReference type="EMBL" id="OV725082">
    <property type="protein sequence ID" value="CAH1406319.1"/>
    <property type="molecule type" value="Genomic_DNA"/>
</dbReference>
<dbReference type="CDD" id="cd20071">
    <property type="entry name" value="SET_SMYD"/>
    <property type="match status" value="1"/>
</dbReference>
<gene>
    <name evidence="2" type="ORF">NEZAVI_LOCUS14290</name>
</gene>
<dbReference type="GO" id="GO:0008276">
    <property type="term" value="F:protein methyltransferase activity"/>
    <property type="evidence" value="ECO:0007669"/>
    <property type="project" value="UniProtKB-ARBA"/>
</dbReference>
<name>A0A9P0HQC3_NEZVI</name>
<dbReference type="Gene3D" id="2.170.270.10">
    <property type="entry name" value="SET domain"/>
    <property type="match status" value="1"/>
</dbReference>
<dbReference type="GO" id="GO:0008170">
    <property type="term" value="F:N-methyltransferase activity"/>
    <property type="evidence" value="ECO:0007669"/>
    <property type="project" value="UniProtKB-ARBA"/>
</dbReference>
<dbReference type="Gene3D" id="6.10.140.2220">
    <property type="match status" value="1"/>
</dbReference>
<sequence length="493" mass="56238">MATVHPTYIIKNSSENKLGRYVVAGRDLRAGEEIFQEEIFSIGPKSGSPLICLGCYLPLEELKLCNTCKWPICSPECSQEPWHKNYECEVFSQKGVKLNEEADISAQLECITPLRTLIVSEKQNEQWEKEVSNMEAHTEERRKKIEWAAEQVNVVNFLVEACKLKDRFNEDKIQKICGILEVNCFEVITKLGISIRGLYPRMALLNHNCIANTTHSVFLDKNYRLQLRTTVDTKSGCELFSSYTSSLQPTIVRRARLRECKYFDCTCARCSDPTEMGTHIGTFKCTKCDNGFITSTQPLDDNAPWKCSHCDNGITGNGVQRIYLAIQEDMAELEQMEMDGEKLEATEKLLRKYKSVLHPRNGSNVLLWHSLSQMYGHTEGYSLDMLPDLLLERKSKFCKDLLDILNIVEPGLTRIRGLTLFEYHIGCLLYTKSRYQHGEFNKDALKERIHSVVDILKECHQILSLEPEGTPEAMLAASALQSINQLIESVEQL</sequence>
<dbReference type="InterPro" id="IPR053010">
    <property type="entry name" value="SET_SmydA-8"/>
</dbReference>
<evidence type="ECO:0000313" key="2">
    <source>
        <dbReference type="EMBL" id="CAH1406319.1"/>
    </source>
</evidence>
<dbReference type="PANTHER" id="PTHR46455:SF7">
    <property type="entry name" value="RE12806P"/>
    <property type="match status" value="1"/>
</dbReference>
<organism evidence="2 3">
    <name type="scientific">Nezara viridula</name>
    <name type="common">Southern green stink bug</name>
    <name type="synonym">Cimex viridulus</name>
    <dbReference type="NCBI Taxonomy" id="85310"/>
    <lineage>
        <taxon>Eukaryota</taxon>
        <taxon>Metazoa</taxon>
        <taxon>Ecdysozoa</taxon>
        <taxon>Arthropoda</taxon>
        <taxon>Hexapoda</taxon>
        <taxon>Insecta</taxon>
        <taxon>Pterygota</taxon>
        <taxon>Neoptera</taxon>
        <taxon>Paraneoptera</taxon>
        <taxon>Hemiptera</taxon>
        <taxon>Heteroptera</taxon>
        <taxon>Panheteroptera</taxon>
        <taxon>Pentatomomorpha</taxon>
        <taxon>Pentatomoidea</taxon>
        <taxon>Pentatomidae</taxon>
        <taxon>Pentatominae</taxon>
        <taxon>Nezara</taxon>
    </lineage>
</organism>
<dbReference type="GO" id="GO:0008757">
    <property type="term" value="F:S-adenosylmethionine-dependent methyltransferase activity"/>
    <property type="evidence" value="ECO:0007669"/>
    <property type="project" value="UniProtKB-ARBA"/>
</dbReference>
<protein>
    <recommendedName>
        <fullName evidence="1">SET domain-containing protein</fullName>
    </recommendedName>
</protein>
<reference evidence="2" key="1">
    <citation type="submission" date="2022-01" db="EMBL/GenBank/DDBJ databases">
        <authorList>
            <person name="King R."/>
        </authorList>
    </citation>
    <scope>NUCLEOTIDE SEQUENCE</scope>
</reference>
<dbReference type="SUPFAM" id="SSF82199">
    <property type="entry name" value="SET domain"/>
    <property type="match status" value="1"/>
</dbReference>
<evidence type="ECO:0000313" key="3">
    <source>
        <dbReference type="Proteomes" id="UP001152798"/>
    </source>
</evidence>
<dbReference type="Proteomes" id="UP001152798">
    <property type="component" value="Chromosome 6"/>
</dbReference>
<dbReference type="PANTHER" id="PTHR46455">
    <property type="entry name" value="SET AND MYND DOMAIN CONTAINING, ARTHROPOD-SPECIFIC, MEMBER 4, ISOFORM A"/>
    <property type="match status" value="1"/>
</dbReference>
<accession>A0A9P0HQC3</accession>
<dbReference type="PROSITE" id="PS50280">
    <property type="entry name" value="SET"/>
    <property type="match status" value="1"/>
</dbReference>
<feature type="domain" description="SET" evidence="1">
    <location>
        <begin position="6"/>
        <end position="244"/>
    </location>
</feature>
<dbReference type="InterPro" id="IPR046341">
    <property type="entry name" value="SET_dom_sf"/>
</dbReference>
<keyword evidence="3" id="KW-1185">Reference proteome</keyword>
<dbReference type="OrthoDB" id="265717at2759"/>
<dbReference type="AlphaFoldDB" id="A0A9P0HQC3"/>
<dbReference type="InterPro" id="IPR001214">
    <property type="entry name" value="SET_dom"/>
</dbReference>
<dbReference type="Gene3D" id="1.10.220.160">
    <property type="match status" value="1"/>
</dbReference>